<gene>
    <name evidence="2" type="ORF">TCIL3000_9_2770</name>
</gene>
<proteinExistence type="predicted"/>
<dbReference type="EMBL" id="HE575322">
    <property type="protein sequence ID" value="CCC92880.1"/>
    <property type="molecule type" value="Genomic_DNA"/>
</dbReference>
<protein>
    <submittedName>
        <fullName evidence="2">Uncharacterized protein</fullName>
    </submittedName>
</protein>
<feature type="region of interest" description="Disordered" evidence="1">
    <location>
        <begin position="58"/>
        <end position="81"/>
    </location>
</feature>
<reference evidence="2" key="1">
    <citation type="journal article" date="2012" name="Proc. Natl. Acad. Sci. U.S.A.">
        <title>Antigenic diversity is generated by distinct evolutionary mechanisms in African trypanosome species.</title>
        <authorList>
            <person name="Jackson A.P."/>
            <person name="Berry A."/>
            <person name="Aslett M."/>
            <person name="Allison H.C."/>
            <person name="Burton P."/>
            <person name="Vavrova-Anderson J."/>
            <person name="Brown R."/>
            <person name="Browne H."/>
            <person name="Corton N."/>
            <person name="Hauser H."/>
            <person name="Gamble J."/>
            <person name="Gilderthorp R."/>
            <person name="Marcello L."/>
            <person name="McQuillan J."/>
            <person name="Otto T.D."/>
            <person name="Quail M.A."/>
            <person name="Sanders M.J."/>
            <person name="van Tonder A."/>
            <person name="Ginger M.L."/>
            <person name="Field M.C."/>
            <person name="Barry J.D."/>
            <person name="Hertz-Fowler C."/>
            <person name="Berriman M."/>
        </authorList>
    </citation>
    <scope>NUCLEOTIDE SEQUENCE</scope>
    <source>
        <strain evidence="2">IL3000</strain>
    </source>
</reference>
<evidence type="ECO:0000313" key="2">
    <source>
        <dbReference type="EMBL" id="CCC92880.1"/>
    </source>
</evidence>
<accession>G0UU16</accession>
<name>G0UU16_TRYCI</name>
<sequence length="99" mass="10588">MRGGDKNAIIAAVVRGDCSPTGCATQNDNNRLARHQGNHISRSSTTSRALRWLCPSVPPPSTTQGPLLRGPTETVPQGALSRRSVREKLSWGCLAVARL</sequence>
<dbReference type="AlphaFoldDB" id="G0UU16"/>
<evidence type="ECO:0000256" key="1">
    <source>
        <dbReference type="SAM" id="MobiDB-lite"/>
    </source>
</evidence>
<organism evidence="2">
    <name type="scientific">Trypanosoma congolense (strain IL3000)</name>
    <dbReference type="NCBI Taxonomy" id="1068625"/>
    <lineage>
        <taxon>Eukaryota</taxon>
        <taxon>Discoba</taxon>
        <taxon>Euglenozoa</taxon>
        <taxon>Kinetoplastea</taxon>
        <taxon>Metakinetoplastina</taxon>
        <taxon>Trypanosomatida</taxon>
        <taxon>Trypanosomatidae</taxon>
        <taxon>Trypanosoma</taxon>
        <taxon>Nannomonas</taxon>
    </lineage>
</organism>